<dbReference type="InterPro" id="IPR027417">
    <property type="entry name" value="P-loop_NTPase"/>
</dbReference>
<organism evidence="8">
    <name type="scientific">Tepidanaerobacter syntrophicus</name>
    <dbReference type="NCBI Taxonomy" id="224999"/>
    <lineage>
        <taxon>Bacteria</taxon>
        <taxon>Bacillati</taxon>
        <taxon>Bacillota</taxon>
        <taxon>Clostridia</taxon>
        <taxon>Thermosediminibacterales</taxon>
        <taxon>Tepidanaerobacteraceae</taxon>
        <taxon>Tepidanaerobacter</taxon>
    </lineage>
</organism>
<keyword evidence="6" id="KW-0378">Hydrolase</keyword>
<dbReference type="Proteomes" id="UP000062160">
    <property type="component" value="Unassembled WGS sequence"/>
</dbReference>
<gene>
    <name evidence="8" type="ORF">TSYNT_586</name>
</gene>
<dbReference type="GO" id="GO:0005524">
    <property type="term" value="F:ATP binding"/>
    <property type="evidence" value="ECO:0007669"/>
    <property type="project" value="UniProtKB-UniRule"/>
</dbReference>
<comment type="function">
    <text evidence="6">Binds and transfers iron-sulfur (Fe-S) clusters to target apoproteins. Can hydrolyze ATP.</text>
</comment>
<dbReference type="InterPro" id="IPR000808">
    <property type="entry name" value="Mrp-like_CS"/>
</dbReference>
<feature type="region of interest" description="Disordered" evidence="7">
    <location>
        <begin position="1"/>
        <end position="22"/>
    </location>
</feature>
<evidence type="ECO:0000256" key="5">
    <source>
        <dbReference type="ARBA" id="ARBA00023014"/>
    </source>
</evidence>
<dbReference type="Gene3D" id="3.40.50.300">
    <property type="entry name" value="P-loop containing nucleotide triphosphate hydrolases"/>
    <property type="match status" value="1"/>
</dbReference>
<dbReference type="AlphaFoldDB" id="A0A0U9HEG5"/>
<dbReference type="EMBL" id="DF976999">
    <property type="protein sequence ID" value="GAQ24260.1"/>
    <property type="molecule type" value="Genomic_DNA"/>
</dbReference>
<dbReference type="STRING" id="224999.GCA_001485475_00242"/>
<dbReference type="InterPro" id="IPR033756">
    <property type="entry name" value="YlxH/NBP35"/>
</dbReference>
<accession>A0A0U9HEG5</accession>
<comment type="subunit">
    <text evidence="6">Homodimer.</text>
</comment>
<dbReference type="Pfam" id="PF10609">
    <property type="entry name" value="ParA"/>
    <property type="match status" value="1"/>
</dbReference>
<dbReference type="SUPFAM" id="SSF52540">
    <property type="entry name" value="P-loop containing nucleoside triphosphate hydrolases"/>
    <property type="match status" value="1"/>
</dbReference>
<dbReference type="GO" id="GO:0016226">
    <property type="term" value="P:iron-sulfur cluster assembly"/>
    <property type="evidence" value="ECO:0007669"/>
    <property type="project" value="InterPro"/>
</dbReference>
<evidence type="ECO:0000256" key="7">
    <source>
        <dbReference type="SAM" id="MobiDB-lite"/>
    </source>
</evidence>
<reference evidence="8" key="1">
    <citation type="journal article" date="2016" name="Genome Announc.">
        <title>Draft Genome Sequence of the Syntrophic Lactate-Degrading Bacterium Tepidanaerobacter syntrophicus JLT.</title>
        <authorList>
            <person name="Matsuura N."/>
            <person name="Ohashi A."/>
            <person name="Tourlousse D.M."/>
            <person name="Sekiguchi Y."/>
        </authorList>
    </citation>
    <scope>NUCLEOTIDE SEQUENCE [LARGE SCALE GENOMIC DNA]</scope>
    <source>
        <strain evidence="8">JL</strain>
    </source>
</reference>
<name>A0A0U9HEG5_9FIRM</name>
<evidence type="ECO:0000256" key="6">
    <source>
        <dbReference type="HAMAP-Rule" id="MF_02040"/>
    </source>
</evidence>
<dbReference type="FunFam" id="3.40.50.300:FF:001119">
    <property type="entry name" value="Iron-sulfur cluster carrier protein"/>
    <property type="match status" value="1"/>
</dbReference>
<dbReference type="PROSITE" id="PS01215">
    <property type="entry name" value="MRP"/>
    <property type="match status" value="1"/>
</dbReference>
<evidence type="ECO:0000313" key="9">
    <source>
        <dbReference type="Proteomes" id="UP000062160"/>
    </source>
</evidence>
<dbReference type="GO" id="GO:0016887">
    <property type="term" value="F:ATP hydrolysis activity"/>
    <property type="evidence" value="ECO:0007669"/>
    <property type="project" value="UniProtKB-UniRule"/>
</dbReference>
<keyword evidence="3 6" id="KW-0067">ATP-binding</keyword>
<protein>
    <recommendedName>
        <fullName evidence="6">Iron-sulfur cluster carrier protein</fullName>
    </recommendedName>
</protein>
<keyword evidence="1 6" id="KW-0479">Metal-binding</keyword>
<evidence type="ECO:0000256" key="4">
    <source>
        <dbReference type="ARBA" id="ARBA00023004"/>
    </source>
</evidence>
<dbReference type="HAMAP" id="MF_02040">
    <property type="entry name" value="Mrp_NBP35"/>
    <property type="match status" value="1"/>
</dbReference>
<dbReference type="InterPro" id="IPR019591">
    <property type="entry name" value="Mrp/NBP35_ATP-bd"/>
</dbReference>
<proteinExistence type="inferred from homology"/>
<feature type="binding site" evidence="6">
    <location>
        <begin position="39"/>
        <end position="46"/>
    </location>
    <ligand>
        <name>ATP</name>
        <dbReference type="ChEBI" id="CHEBI:30616"/>
    </ligand>
</feature>
<evidence type="ECO:0000256" key="2">
    <source>
        <dbReference type="ARBA" id="ARBA00022741"/>
    </source>
</evidence>
<keyword evidence="4 6" id="KW-0408">Iron</keyword>
<evidence type="ECO:0000256" key="3">
    <source>
        <dbReference type="ARBA" id="ARBA00022840"/>
    </source>
</evidence>
<dbReference type="GO" id="GO:0051539">
    <property type="term" value="F:4 iron, 4 sulfur cluster binding"/>
    <property type="evidence" value="ECO:0007669"/>
    <property type="project" value="TreeGrafter"/>
</dbReference>
<keyword evidence="2 6" id="KW-0547">Nucleotide-binding</keyword>
<evidence type="ECO:0000313" key="8">
    <source>
        <dbReference type="EMBL" id="GAQ24260.1"/>
    </source>
</evidence>
<dbReference type="InterPro" id="IPR044304">
    <property type="entry name" value="NUBPL-like"/>
</dbReference>
<dbReference type="CDD" id="cd02037">
    <property type="entry name" value="Mrp_NBP35"/>
    <property type="match status" value="1"/>
</dbReference>
<keyword evidence="9" id="KW-1185">Reference proteome</keyword>
<dbReference type="GO" id="GO:0140663">
    <property type="term" value="F:ATP-dependent FeS chaperone activity"/>
    <property type="evidence" value="ECO:0007669"/>
    <property type="project" value="InterPro"/>
</dbReference>
<keyword evidence="5 6" id="KW-0411">Iron-sulfur</keyword>
<evidence type="ECO:0000256" key="1">
    <source>
        <dbReference type="ARBA" id="ARBA00022723"/>
    </source>
</evidence>
<comment type="similarity">
    <text evidence="6">Belongs to the Mrp/NBP35 ATP-binding proteins family.</text>
</comment>
<dbReference type="GO" id="GO:0046872">
    <property type="term" value="F:metal ion binding"/>
    <property type="evidence" value="ECO:0007669"/>
    <property type="project" value="UniProtKB-KW"/>
</dbReference>
<sequence>MDKNQSNSENIDKELNDAAQEPQASGLNRIKKVIAVMSGKGGVGKSTVTSLLAVSLRKQGYTVGIMDADITGPSIPKMFGINERPENIGIGLMPVESARGIRIMSLNLLLENEDDPVIWRGPLIGNAIKQFWDDVIWGDLDYLLVDLPPGTSDAPLTVMQSLPLDGIVIVSSPQELVGMVVKKAVKMANMMNLTVIGLIENYSYVACPKCGEKIEVFGKARGEEGAKEANIPYLGSLPLDPKLANFCDEGKIEEYESAGIEKISESLK</sequence>
<dbReference type="PANTHER" id="PTHR42961:SF2">
    <property type="entry name" value="IRON-SULFUR PROTEIN NUBPL"/>
    <property type="match status" value="1"/>
</dbReference>
<dbReference type="PANTHER" id="PTHR42961">
    <property type="entry name" value="IRON-SULFUR PROTEIN NUBPL"/>
    <property type="match status" value="1"/>
</dbReference>